<reference evidence="2" key="1">
    <citation type="submission" date="2023-03" db="EMBL/GenBank/DDBJ databases">
        <title>Andean soil-derived lignocellulolytic bacterial consortium as a source of novel taxa and putative plastic-active enzymes.</title>
        <authorList>
            <person name="Diaz-Garcia L."/>
            <person name="Chuvochina M."/>
            <person name="Feuerriegel G."/>
            <person name="Bunk B."/>
            <person name="Sproer C."/>
            <person name="Streit W.R."/>
            <person name="Rodriguez L.M."/>
            <person name="Overmann J."/>
            <person name="Jimenez D.J."/>
        </authorList>
    </citation>
    <scope>NUCLEOTIDE SEQUENCE</scope>
    <source>
        <strain evidence="2">MAG 4196</strain>
    </source>
</reference>
<proteinExistence type="predicted"/>
<dbReference type="Proteomes" id="UP001217476">
    <property type="component" value="Chromosome"/>
</dbReference>
<dbReference type="EMBL" id="CP119312">
    <property type="protein sequence ID" value="WEK03306.1"/>
    <property type="molecule type" value="Genomic_DNA"/>
</dbReference>
<keyword evidence="1" id="KW-0812">Transmembrane</keyword>
<sequence>MATAPKQPVPTVASVDNLIDENGARIDVPDASPIKVAGEHEETIAATGPTNWWLYGVVGLAIVIAVLFLMQMFQGAPSTDVQPGTPSAESVVAPAADPAVPVQEQVVPAN</sequence>
<keyword evidence="1" id="KW-0472">Membrane</keyword>
<feature type="transmembrane region" description="Helical" evidence="1">
    <location>
        <begin position="52"/>
        <end position="70"/>
    </location>
</feature>
<evidence type="ECO:0000256" key="1">
    <source>
        <dbReference type="SAM" id="Phobius"/>
    </source>
</evidence>
<keyword evidence="1" id="KW-1133">Transmembrane helix</keyword>
<organism evidence="2 3">
    <name type="scientific">Candidatus Devosia phytovorans</name>
    <dbReference type="NCBI Taxonomy" id="3121372"/>
    <lineage>
        <taxon>Bacteria</taxon>
        <taxon>Pseudomonadati</taxon>
        <taxon>Pseudomonadota</taxon>
        <taxon>Alphaproteobacteria</taxon>
        <taxon>Hyphomicrobiales</taxon>
        <taxon>Devosiaceae</taxon>
        <taxon>Devosia</taxon>
    </lineage>
</organism>
<name>A0AAJ6AZ11_9HYPH</name>
<protein>
    <submittedName>
        <fullName evidence="2">Uncharacterized protein</fullName>
    </submittedName>
</protein>
<accession>A0AAJ6AZ11</accession>
<dbReference type="AlphaFoldDB" id="A0AAJ6AZ11"/>
<evidence type="ECO:0000313" key="3">
    <source>
        <dbReference type="Proteomes" id="UP001217476"/>
    </source>
</evidence>
<evidence type="ECO:0000313" key="2">
    <source>
        <dbReference type="EMBL" id="WEK03306.1"/>
    </source>
</evidence>
<gene>
    <name evidence="2" type="ORF">P0Y65_14025</name>
</gene>